<proteinExistence type="predicted"/>
<evidence type="ECO:0008006" key="3">
    <source>
        <dbReference type="Google" id="ProtNLM"/>
    </source>
</evidence>
<dbReference type="Proteomes" id="UP000295565">
    <property type="component" value="Unassembled WGS sequence"/>
</dbReference>
<gene>
    <name evidence="1" type="ORF">EV690_3594</name>
</gene>
<reference evidence="1 2" key="1">
    <citation type="submission" date="2019-03" db="EMBL/GenBank/DDBJ databases">
        <title>Genomic Encyclopedia of Type Strains, Phase IV (KMG-IV): sequencing the most valuable type-strain genomes for metagenomic binning, comparative biology and taxonomic classification.</title>
        <authorList>
            <person name="Goeker M."/>
        </authorList>
    </citation>
    <scope>NUCLEOTIDE SEQUENCE [LARGE SCALE GENOMIC DNA]</scope>
    <source>
        <strain evidence="1 2">DSM 18577</strain>
    </source>
</reference>
<comment type="caution">
    <text evidence="1">The sequence shown here is derived from an EMBL/GenBank/DDBJ whole genome shotgun (WGS) entry which is preliminary data.</text>
</comment>
<organism evidence="1 2">
    <name type="scientific">Celerinatantimonas diazotrophica</name>
    <dbReference type="NCBI Taxonomy" id="412034"/>
    <lineage>
        <taxon>Bacteria</taxon>
        <taxon>Pseudomonadati</taxon>
        <taxon>Pseudomonadota</taxon>
        <taxon>Gammaproteobacteria</taxon>
        <taxon>Celerinatantimonadaceae</taxon>
        <taxon>Celerinatantimonas</taxon>
    </lineage>
</organism>
<protein>
    <recommendedName>
        <fullName evidence="3">Hpt domain-containing protein</fullName>
    </recommendedName>
</protein>
<dbReference type="AlphaFoldDB" id="A0A4V2PNA3"/>
<keyword evidence="2" id="KW-1185">Reference proteome</keyword>
<dbReference type="SUPFAM" id="SSF47226">
    <property type="entry name" value="Histidine-containing phosphotransfer domain, HPT domain"/>
    <property type="match status" value="1"/>
</dbReference>
<sequence length="105" mass="11939">MIDWQKLTILYGHPQKLAFWLDEIVQHSDQELALLQKARSQGELKTQVSAIFSGIASLVNFSPLASACQKLADAEQLDPIILDELTTEYQRLLILIQQYQSDHQS</sequence>
<dbReference type="RefSeq" id="WP_131914329.1">
    <property type="nucleotide sequence ID" value="NZ_OU594967.1"/>
</dbReference>
<name>A0A4V2PNA3_9GAMM</name>
<dbReference type="InterPro" id="IPR036641">
    <property type="entry name" value="HPT_dom_sf"/>
</dbReference>
<accession>A0A4V2PNA3</accession>
<dbReference type="EMBL" id="SMGD01000019">
    <property type="protein sequence ID" value="TCK46318.1"/>
    <property type="molecule type" value="Genomic_DNA"/>
</dbReference>
<evidence type="ECO:0000313" key="1">
    <source>
        <dbReference type="EMBL" id="TCK46318.1"/>
    </source>
</evidence>
<evidence type="ECO:0000313" key="2">
    <source>
        <dbReference type="Proteomes" id="UP000295565"/>
    </source>
</evidence>
<dbReference type="GO" id="GO:0000160">
    <property type="term" value="P:phosphorelay signal transduction system"/>
    <property type="evidence" value="ECO:0007669"/>
    <property type="project" value="InterPro"/>
</dbReference>
<dbReference type="OrthoDB" id="6388491at2"/>